<feature type="transmembrane region" description="Helical" evidence="1">
    <location>
        <begin position="770"/>
        <end position="794"/>
    </location>
</feature>
<keyword evidence="1" id="KW-0812">Transmembrane</keyword>
<dbReference type="KEGG" id="mseb:RE474_09605"/>
<dbReference type="AlphaFoldDB" id="A0AA51YKW1"/>
<dbReference type="GeneID" id="84232972"/>
<sequence>MMKMLFKKKLVIFIFLFVILSNLASAAEISLTDPVGIGKYEQPSGYTGSETDNLFIYSDGSSLYWDSYALLGGSATVSNLPYGVSDVCADYNYIYVVFYNGLTYRIPNSLGLQSWDTISAEDVESLGDFSTWSSTGDAVLRIDTDAAGNIYVSDANSRQIYYIDGDTLASTTYQSGFSSYASYPMPIFCGNHFYMMMQSSNYGDNADWEIFTVDSIESEDYLFTYDGGTAAFLTPGGVSELTNGNLVVCYYLSSSGATRTIKEFYPNGTVYGTISAVSQSDDSYMVSDIVVLSNGVVVACDSVPNYLRTYMTSSASGGYFVPTAPEEEASSPDTSSSYIQFEHDSYVSGEKAKITYSITDSDWTDSYAYIGYDFDIQILDPSGNEIYTYDLPAQNGSTYFQFYIQYEVLENGPYTVNLVKSWLGNLDSSIIATDRTTLGDYSDSTIDVVPLTVNYGENFSIKYTYGFNPNTTVIKLMSKDDSNTNMWTTRYTIPVEADANTEFTITAPELYITGEWLAGLYGNGNLLDSDTFTVYKEYSNVITTVYNSSVIISPESFIMGEYVNGRSAISDDAMEGGNDIYLQFVNLDEDLICFSVPMPYQIQTFNFKLGDFDYWEYTTGDSYYVGDHSTIAGNNQIRLAAYSGGSLVEVLATDNFSVTSTNTAGYGLTLSSSEVGQNEQFIINVIAPDDCSLYLSKIGSVSNTHIASWDFNGSVSFPYSLVVTGNYQFTLTDGNDRIQATQYLIVTDSGSSYSGYSDDYTSSGNWGNDIITNLITFLTLPAFWGFILWSGLTIGMIQRRDRNGNAIFDLKQVGIVSVLACNLLAIAGLWRPYTWYVVIVSWLLLAIGFYGVGRKFSGDD</sequence>
<keyword evidence="3" id="KW-1185">Reference proteome</keyword>
<gene>
    <name evidence="2" type="ORF">RE474_09605</name>
</gene>
<dbReference type="RefSeq" id="WP_309310156.1">
    <property type="nucleotide sequence ID" value="NZ_CP133592.1"/>
</dbReference>
<dbReference type="Proteomes" id="UP001182908">
    <property type="component" value="Chromosome"/>
</dbReference>
<accession>A0AA51YKW1</accession>
<evidence type="ECO:0000313" key="2">
    <source>
        <dbReference type="EMBL" id="WMW24344.1"/>
    </source>
</evidence>
<feature type="transmembrane region" description="Helical" evidence="1">
    <location>
        <begin position="806"/>
        <end position="827"/>
    </location>
</feature>
<dbReference type="SUPFAM" id="SSF101898">
    <property type="entry name" value="NHL repeat"/>
    <property type="match status" value="1"/>
</dbReference>
<dbReference type="EMBL" id="CP133592">
    <property type="protein sequence ID" value="WMW24344.1"/>
    <property type="molecule type" value="Genomic_DNA"/>
</dbReference>
<proteinExistence type="predicted"/>
<feature type="transmembrane region" description="Helical" evidence="1">
    <location>
        <begin position="833"/>
        <end position="852"/>
    </location>
</feature>
<evidence type="ECO:0000256" key="1">
    <source>
        <dbReference type="SAM" id="Phobius"/>
    </source>
</evidence>
<keyword evidence="1" id="KW-1133">Transmembrane helix</keyword>
<name>A0AA51YKW1_9EURY</name>
<keyword evidence="1" id="KW-0472">Membrane</keyword>
<organism evidence="2 3">
    <name type="scientific">Methanolobus sediminis</name>
    <dbReference type="NCBI Taxonomy" id="3072978"/>
    <lineage>
        <taxon>Archaea</taxon>
        <taxon>Methanobacteriati</taxon>
        <taxon>Methanobacteriota</taxon>
        <taxon>Stenosarchaea group</taxon>
        <taxon>Methanomicrobia</taxon>
        <taxon>Methanosarcinales</taxon>
        <taxon>Methanosarcinaceae</taxon>
        <taxon>Methanolobus</taxon>
    </lineage>
</organism>
<reference evidence="2 3" key="1">
    <citation type="submission" date="2023-08" db="EMBL/GenBank/DDBJ databases">
        <title>Methanolobus mangrovi sp. nov. and Methanolobus sediminis sp. nov, two novel methylotrophic methanogens isolated from mangrove sediments in China.</title>
        <authorList>
            <person name="Zhou J."/>
        </authorList>
    </citation>
    <scope>NUCLEOTIDE SEQUENCE [LARGE SCALE GENOMIC DNA]</scope>
    <source>
        <strain evidence="2 3">FTZ6</strain>
    </source>
</reference>
<evidence type="ECO:0000313" key="3">
    <source>
        <dbReference type="Proteomes" id="UP001182908"/>
    </source>
</evidence>
<protein>
    <submittedName>
        <fullName evidence="2">Uncharacterized protein</fullName>
    </submittedName>
</protein>